<dbReference type="InterPro" id="IPR003661">
    <property type="entry name" value="HisK_dim/P_dom"/>
</dbReference>
<dbReference type="InterPro" id="IPR036097">
    <property type="entry name" value="HisK_dim/P_sf"/>
</dbReference>
<dbReference type="InterPro" id="IPR013655">
    <property type="entry name" value="PAS_fold_3"/>
</dbReference>
<dbReference type="Gene3D" id="3.40.50.2300">
    <property type="match status" value="1"/>
</dbReference>
<dbReference type="SMART" id="SM00388">
    <property type="entry name" value="HisKA"/>
    <property type="match status" value="1"/>
</dbReference>
<keyword evidence="3 9" id="KW-0597">Phosphoprotein</keyword>
<dbReference type="InterPro" id="IPR001789">
    <property type="entry name" value="Sig_transdc_resp-reg_receiver"/>
</dbReference>
<dbReference type="RefSeq" id="WP_200390789.1">
    <property type="nucleotide sequence ID" value="NZ_JAENIO010000008.1"/>
</dbReference>
<feature type="domain" description="Histidine kinase" evidence="10">
    <location>
        <begin position="439"/>
        <end position="661"/>
    </location>
</feature>
<dbReference type="SMART" id="SM00086">
    <property type="entry name" value="PAC"/>
    <property type="match status" value="1"/>
</dbReference>
<dbReference type="AlphaFoldDB" id="A0A934RL09"/>
<keyword evidence="8" id="KW-0902">Two-component regulatory system</keyword>
<dbReference type="Gene3D" id="1.10.287.130">
    <property type="match status" value="1"/>
</dbReference>
<evidence type="ECO:0000256" key="9">
    <source>
        <dbReference type="PROSITE-ProRule" id="PRU00169"/>
    </source>
</evidence>
<evidence type="ECO:0000259" key="10">
    <source>
        <dbReference type="PROSITE" id="PS50109"/>
    </source>
</evidence>
<dbReference type="Gene3D" id="3.30.450.40">
    <property type="match status" value="1"/>
</dbReference>
<dbReference type="EMBL" id="JAENIO010000008">
    <property type="protein sequence ID" value="MBK1833354.1"/>
    <property type="molecule type" value="Genomic_DNA"/>
</dbReference>
<evidence type="ECO:0000256" key="7">
    <source>
        <dbReference type="ARBA" id="ARBA00022840"/>
    </source>
</evidence>
<dbReference type="Gene3D" id="3.30.565.10">
    <property type="entry name" value="Histidine kinase-like ATPase, C-terminal domain"/>
    <property type="match status" value="1"/>
</dbReference>
<sequence>MAASNQFGSWTYSLQYDELFLSSFWREMAGYEEGEGPVGEGGLLFQQIVHPEDQQRVLTGVRTRLESSEAGFELFLRLRHSSGEWVWFSIKGETLDCDSEGRPLALRGSYGPIRTRQRMNAAGEVPPALFEAACEVGRAICRARGLREAFQVVCELLVEKAGFRMAWGTELKPGDRFLQPQVWAGSNEGFAERLQLSIDDVALGKGPIGMSYRSKQIYVCRDVWSEPIFRPWREIAMRQGYVSCAAVPLVARSDEVMGVLGLYYPERDGIGEEEVQLLQAVSANLALAIESSRREESLRESKNQFTELAGNIGEGVFSYCCVTRKLLYVNPVYWTLLGLPECDVTYEVLLQRIYPQDVGLYLRLIEKRLAGEETNEEYRVVHDGGEVVWINEHTISITDDAGRVIKINGVLRDITNHKKMEAQLLRTQRMESLGTMAGGIAHDLNNVLAPISLSIDLLRYTGDEQRRTEILDMIKSSAERGANLVKQVLLFARGAEGKREQVSLLPLLKEILKFVDETFPKDISVFSHLEEGLWEVNGDPTHLHQVLMNLCVNARDAMPKGGKLSLRARNVSLAQDQADRLGALAAGKYVELTVSDNGTGMSRELIERIFEPFYSTKEVGRGTGLGLSTSLAIVRGHGGAIEVESELGRGSSFRVFLPRVKLAEHPAPERAQPALPAGRGETVMIVDDEDMVRDLLHKTLESRGYQVVAAVDGVDAIEKLKSRTKVDVLITDMMMPRMGGRELINWLKRERPELKVIATSGLGGEELGRGGEERGVVRFISKPYNRTQLFEVLDEVLHPGD</sequence>
<evidence type="ECO:0000256" key="1">
    <source>
        <dbReference type="ARBA" id="ARBA00000085"/>
    </source>
</evidence>
<evidence type="ECO:0000259" key="11">
    <source>
        <dbReference type="PROSITE" id="PS50110"/>
    </source>
</evidence>
<dbReference type="NCBIfam" id="TIGR00229">
    <property type="entry name" value="sensory_box"/>
    <property type="match status" value="1"/>
</dbReference>
<dbReference type="Pfam" id="PF13185">
    <property type="entry name" value="GAF_2"/>
    <property type="match status" value="1"/>
</dbReference>
<keyword evidence="7" id="KW-0067">ATP-binding</keyword>
<reference evidence="13" key="1">
    <citation type="submission" date="2021-01" db="EMBL/GenBank/DDBJ databases">
        <title>Modified the classification status of verrucomicrobia.</title>
        <authorList>
            <person name="Feng X."/>
        </authorList>
    </citation>
    <scope>NUCLEOTIDE SEQUENCE</scope>
    <source>
        <strain evidence="13">KCTC 12986</strain>
    </source>
</reference>
<evidence type="ECO:0000256" key="3">
    <source>
        <dbReference type="ARBA" id="ARBA00022553"/>
    </source>
</evidence>
<dbReference type="SMART" id="SM00065">
    <property type="entry name" value="GAF"/>
    <property type="match status" value="1"/>
</dbReference>
<dbReference type="GO" id="GO:0005524">
    <property type="term" value="F:ATP binding"/>
    <property type="evidence" value="ECO:0007669"/>
    <property type="project" value="UniProtKB-KW"/>
</dbReference>
<proteinExistence type="predicted"/>
<dbReference type="InterPro" id="IPR003594">
    <property type="entry name" value="HATPase_dom"/>
</dbReference>
<dbReference type="PRINTS" id="PR00344">
    <property type="entry name" value="BCTRLSENSOR"/>
</dbReference>
<evidence type="ECO:0000259" key="12">
    <source>
        <dbReference type="PROSITE" id="PS50113"/>
    </source>
</evidence>
<dbReference type="Pfam" id="PF00072">
    <property type="entry name" value="Response_reg"/>
    <property type="match status" value="1"/>
</dbReference>
<feature type="domain" description="Response regulatory" evidence="11">
    <location>
        <begin position="682"/>
        <end position="797"/>
    </location>
</feature>
<dbReference type="CDD" id="cd00130">
    <property type="entry name" value="PAS"/>
    <property type="match status" value="1"/>
</dbReference>
<dbReference type="CDD" id="cd00082">
    <property type="entry name" value="HisKA"/>
    <property type="match status" value="1"/>
</dbReference>
<evidence type="ECO:0000256" key="5">
    <source>
        <dbReference type="ARBA" id="ARBA00022741"/>
    </source>
</evidence>
<dbReference type="Pfam" id="PF02518">
    <property type="entry name" value="HATPase_c"/>
    <property type="match status" value="1"/>
</dbReference>
<dbReference type="SUPFAM" id="SSF47384">
    <property type="entry name" value="Homodimeric domain of signal transducing histidine kinase"/>
    <property type="match status" value="1"/>
</dbReference>
<dbReference type="SUPFAM" id="SSF55785">
    <property type="entry name" value="PYP-like sensor domain (PAS domain)"/>
    <property type="match status" value="2"/>
</dbReference>
<dbReference type="Pfam" id="PF00512">
    <property type="entry name" value="HisKA"/>
    <property type="match status" value="1"/>
</dbReference>
<dbReference type="SMART" id="SM00387">
    <property type="entry name" value="HATPase_c"/>
    <property type="match status" value="1"/>
</dbReference>
<keyword evidence="4" id="KW-0808">Transferase</keyword>
<protein>
    <recommendedName>
        <fullName evidence="2">histidine kinase</fullName>
        <ecNumber evidence="2">2.7.13.3</ecNumber>
    </recommendedName>
</protein>
<dbReference type="SUPFAM" id="SSF55781">
    <property type="entry name" value="GAF domain-like"/>
    <property type="match status" value="1"/>
</dbReference>
<dbReference type="InterPro" id="IPR001610">
    <property type="entry name" value="PAC"/>
</dbReference>
<dbReference type="Pfam" id="PF08447">
    <property type="entry name" value="PAS_3"/>
    <property type="match status" value="2"/>
</dbReference>
<dbReference type="PROSITE" id="PS50109">
    <property type="entry name" value="HIS_KIN"/>
    <property type="match status" value="1"/>
</dbReference>
<dbReference type="PROSITE" id="PS50113">
    <property type="entry name" value="PAC"/>
    <property type="match status" value="1"/>
</dbReference>
<dbReference type="CDD" id="cd00156">
    <property type="entry name" value="REC"/>
    <property type="match status" value="1"/>
</dbReference>
<dbReference type="InterPro" id="IPR035965">
    <property type="entry name" value="PAS-like_dom_sf"/>
</dbReference>
<dbReference type="Gene3D" id="3.30.450.20">
    <property type="entry name" value="PAS domain"/>
    <property type="match status" value="2"/>
</dbReference>
<evidence type="ECO:0000256" key="4">
    <source>
        <dbReference type="ARBA" id="ARBA00022679"/>
    </source>
</evidence>
<evidence type="ECO:0000256" key="8">
    <source>
        <dbReference type="ARBA" id="ARBA00023012"/>
    </source>
</evidence>
<dbReference type="InterPro" id="IPR004358">
    <property type="entry name" value="Sig_transdc_His_kin-like_C"/>
</dbReference>
<dbReference type="Proteomes" id="UP000604083">
    <property type="component" value="Unassembled WGS sequence"/>
</dbReference>
<feature type="domain" description="PAC" evidence="12">
    <location>
        <begin position="374"/>
        <end position="426"/>
    </location>
</feature>
<dbReference type="InterPro" id="IPR029016">
    <property type="entry name" value="GAF-like_dom_sf"/>
</dbReference>
<evidence type="ECO:0000256" key="6">
    <source>
        <dbReference type="ARBA" id="ARBA00022777"/>
    </source>
</evidence>
<feature type="modified residue" description="4-aspartylphosphate" evidence="9">
    <location>
        <position position="732"/>
    </location>
</feature>
<gene>
    <name evidence="13" type="ORF">JIN78_04705</name>
</gene>
<dbReference type="SUPFAM" id="SSF52172">
    <property type="entry name" value="CheY-like"/>
    <property type="match status" value="1"/>
</dbReference>
<evidence type="ECO:0000313" key="14">
    <source>
        <dbReference type="Proteomes" id="UP000604083"/>
    </source>
</evidence>
<evidence type="ECO:0000256" key="2">
    <source>
        <dbReference type="ARBA" id="ARBA00012438"/>
    </source>
</evidence>
<comment type="caution">
    <text evidence="13">The sequence shown here is derived from an EMBL/GenBank/DDBJ whole genome shotgun (WGS) entry which is preliminary data.</text>
</comment>
<dbReference type="InterPro" id="IPR000700">
    <property type="entry name" value="PAS-assoc_C"/>
</dbReference>
<dbReference type="PANTHER" id="PTHR43065:SF46">
    <property type="entry name" value="C4-DICARBOXYLATE TRANSPORT SENSOR PROTEIN DCTB"/>
    <property type="match status" value="1"/>
</dbReference>
<organism evidence="13 14">
    <name type="scientific">Roseibacillus ishigakijimensis</name>
    <dbReference type="NCBI Taxonomy" id="454146"/>
    <lineage>
        <taxon>Bacteria</taxon>
        <taxon>Pseudomonadati</taxon>
        <taxon>Verrucomicrobiota</taxon>
        <taxon>Verrucomicrobiia</taxon>
        <taxon>Verrucomicrobiales</taxon>
        <taxon>Verrucomicrobiaceae</taxon>
        <taxon>Roseibacillus</taxon>
    </lineage>
</organism>
<dbReference type="GO" id="GO:0000155">
    <property type="term" value="F:phosphorelay sensor kinase activity"/>
    <property type="evidence" value="ECO:0007669"/>
    <property type="project" value="InterPro"/>
</dbReference>
<evidence type="ECO:0000313" key="13">
    <source>
        <dbReference type="EMBL" id="MBK1833354.1"/>
    </source>
</evidence>
<name>A0A934RL09_9BACT</name>
<dbReference type="InterPro" id="IPR000014">
    <property type="entry name" value="PAS"/>
</dbReference>
<accession>A0A934RL09</accession>
<dbReference type="SUPFAM" id="SSF55874">
    <property type="entry name" value="ATPase domain of HSP90 chaperone/DNA topoisomerase II/histidine kinase"/>
    <property type="match status" value="1"/>
</dbReference>
<dbReference type="EC" id="2.7.13.3" evidence="2"/>
<comment type="catalytic activity">
    <reaction evidence="1">
        <text>ATP + protein L-histidine = ADP + protein N-phospho-L-histidine.</text>
        <dbReference type="EC" id="2.7.13.3"/>
    </reaction>
</comment>
<dbReference type="InterPro" id="IPR036890">
    <property type="entry name" value="HATPase_C_sf"/>
</dbReference>
<dbReference type="InterPro" id="IPR005467">
    <property type="entry name" value="His_kinase_dom"/>
</dbReference>
<dbReference type="InterPro" id="IPR003018">
    <property type="entry name" value="GAF"/>
</dbReference>
<dbReference type="PANTHER" id="PTHR43065">
    <property type="entry name" value="SENSOR HISTIDINE KINASE"/>
    <property type="match status" value="1"/>
</dbReference>
<keyword evidence="14" id="KW-1185">Reference proteome</keyword>
<keyword evidence="6" id="KW-0418">Kinase</keyword>
<keyword evidence="5" id="KW-0547">Nucleotide-binding</keyword>
<dbReference type="InterPro" id="IPR011006">
    <property type="entry name" value="CheY-like_superfamily"/>
</dbReference>
<dbReference type="PROSITE" id="PS50110">
    <property type="entry name" value="RESPONSE_REGULATORY"/>
    <property type="match status" value="1"/>
</dbReference>
<dbReference type="SMART" id="SM00448">
    <property type="entry name" value="REC"/>
    <property type="match status" value="1"/>
</dbReference>